<reference evidence="4" key="1">
    <citation type="submission" date="2019-09" db="EMBL/GenBank/DDBJ databases">
        <title>Draft genome information of white flower Hibiscus syriacus.</title>
        <authorList>
            <person name="Kim Y.-M."/>
        </authorList>
    </citation>
    <scope>NUCLEOTIDE SEQUENCE [LARGE SCALE GENOMIC DNA]</scope>
    <source>
        <strain evidence="4">YM2019G1</strain>
    </source>
</reference>
<dbReference type="InterPro" id="IPR003609">
    <property type="entry name" value="Pan_app"/>
</dbReference>
<dbReference type="GO" id="GO:0048544">
    <property type="term" value="P:recognition of pollen"/>
    <property type="evidence" value="ECO:0007669"/>
    <property type="project" value="InterPro"/>
</dbReference>
<dbReference type="InterPro" id="IPR000858">
    <property type="entry name" value="S_locus_glycoprot_dom"/>
</dbReference>
<keyword evidence="2" id="KW-1015">Disulfide bond</keyword>
<dbReference type="PANTHER" id="PTHR32444">
    <property type="entry name" value="BULB-TYPE LECTIN DOMAIN-CONTAINING PROTEIN"/>
    <property type="match status" value="1"/>
</dbReference>
<sequence length="441" mass="50325">MDAKFSLTSWSIEEDPKQGNFTFKKDPQGRKQLVVPEKSTVYWRSSWLDSSHIIKSDELPSTIVEFLGFYQGDTQDQDKKINKSGELSSATVNFMNFSQGHTQVYQDKRMVINSTGYLQYWQLGADNRSWSLIWWEPNNVCSKFNFCGNFGTCTGNSRLPCKCLPGFEPKCLEKWNAGDFLDGCSRNYTSSSGNDFLSLKRMEVEDSDSSCEERDEIECREECLKKSKCRAYSFVGQRDTTTSCLIWSGDLENLQEGQDGGYDLHVRVARSDIGTSFCTNEQWKKYSTWIYCLFYFAETTDELSFMAPNVNYSVVTVDCHTRTFIIQMKTEEEDNCSAMHSLASRILQFDQSSPFNVISNCRGDVGNLTTSDSSLYGTVDIKISWSHRWSQSVLLQTARTGRIQPVTKQEMDQDGAVVTVFRLGTNFLLGGKIDVNKWFLK</sequence>
<dbReference type="CDD" id="cd01098">
    <property type="entry name" value="PAN_AP_plant"/>
    <property type="match status" value="1"/>
</dbReference>
<proteinExistence type="predicted"/>
<evidence type="ECO:0000256" key="2">
    <source>
        <dbReference type="ARBA" id="ARBA00023157"/>
    </source>
</evidence>
<dbReference type="SMART" id="SM00473">
    <property type="entry name" value="PAN_AP"/>
    <property type="match status" value="1"/>
</dbReference>
<comment type="caution">
    <text evidence="4">The sequence shown here is derived from an EMBL/GenBank/DDBJ whole genome shotgun (WGS) entry which is preliminary data.</text>
</comment>
<dbReference type="Pfam" id="PF08276">
    <property type="entry name" value="PAN_2"/>
    <property type="match status" value="1"/>
</dbReference>
<dbReference type="AlphaFoldDB" id="A0A6A2YJU8"/>
<name>A0A6A2YJU8_HIBSY</name>
<dbReference type="PROSITE" id="PS50948">
    <property type="entry name" value="PAN"/>
    <property type="match status" value="1"/>
</dbReference>
<evidence type="ECO:0000313" key="5">
    <source>
        <dbReference type="Proteomes" id="UP000436088"/>
    </source>
</evidence>
<feature type="domain" description="Apple" evidence="3">
    <location>
        <begin position="184"/>
        <end position="269"/>
    </location>
</feature>
<protein>
    <recommendedName>
        <fullName evidence="3">Apple domain-containing protein</fullName>
    </recommendedName>
</protein>
<dbReference type="EMBL" id="VEPZ02001351">
    <property type="protein sequence ID" value="KAE8677907.1"/>
    <property type="molecule type" value="Genomic_DNA"/>
</dbReference>
<gene>
    <name evidence="4" type="ORF">F3Y22_tig00111493pilonHSYRG00183</name>
</gene>
<dbReference type="PANTHER" id="PTHR32444:SF235">
    <property type="entry name" value="OS01G0783900 PROTEIN"/>
    <property type="match status" value="1"/>
</dbReference>
<organism evidence="4 5">
    <name type="scientific">Hibiscus syriacus</name>
    <name type="common">Rose of Sharon</name>
    <dbReference type="NCBI Taxonomy" id="106335"/>
    <lineage>
        <taxon>Eukaryota</taxon>
        <taxon>Viridiplantae</taxon>
        <taxon>Streptophyta</taxon>
        <taxon>Embryophyta</taxon>
        <taxon>Tracheophyta</taxon>
        <taxon>Spermatophyta</taxon>
        <taxon>Magnoliopsida</taxon>
        <taxon>eudicotyledons</taxon>
        <taxon>Gunneridae</taxon>
        <taxon>Pentapetalae</taxon>
        <taxon>rosids</taxon>
        <taxon>malvids</taxon>
        <taxon>Malvales</taxon>
        <taxon>Malvaceae</taxon>
        <taxon>Malvoideae</taxon>
        <taxon>Hibiscus</taxon>
    </lineage>
</organism>
<evidence type="ECO:0000256" key="1">
    <source>
        <dbReference type="ARBA" id="ARBA00022729"/>
    </source>
</evidence>
<accession>A0A6A2YJU8</accession>
<keyword evidence="5" id="KW-1185">Reference proteome</keyword>
<evidence type="ECO:0000313" key="4">
    <source>
        <dbReference type="EMBL" id="KAE8677907.1"/>
    </source>
</evidence>
<keyword evidence="1" id="KW-0732">Signal</keyword>
<evidence type="ECO:0000259" key="3">
    <source>
        <dbReference type="PROSITE" id="PS50948"/>
    </source>
</evidence>
<dbReference type="Pfam" id="PF00954">
    <property type="entry name" value="S_locus_glycop"/>
    <property type="match status" value="1"/>
</dbReference>
<dbReference type="Proteomes" id="UP000436088">
    <property type="component" value="Unassembled WGS sequence"/>
</dbReference>